<evidence type="ECO:0000259" key="1">
    <source>
        <dbReference type="Pfam" id="PF01336"/>
    </source>
</evidence>
<dbReference type="EMBL" id="MEWS01000007">
    <property type="protein sequence ID" value="OGC82823.1"/>
    <property type="molecule type" value="Genomic_DNA"/>
</dbReference>
<evidence type="ECO:0000259" key="2">
    <source>
        <dbReference type="Pfam" id="PF14579"/>
    </source>
</evidence>
<feature type="domain" description="OB" evidence="1">
    <location>
        <begin position="150"/>
        <end position="223"/>
    </location>
</feature>
<feature type="domain" description="DNA polymerase helix-hairpin-helix motif" evidence="2">
    <location>
        <begin position="2"/>
        <end position="51"/>
    </location>
</feature>
<dbReference type="Proteomes" id="UP000177521">
    <property type="component" value="Unassembled WGS sequence"/>
</dbReference>
<dbReference type="InterPro" id="IPR029460">
    <property type="entry name" value="DNAPol_HHH"/>
</dbReference>
<dbReference type="InterPro" id="IPR012340">
    <property type="entry name" value="NA-bd_OB-fold"/>
</dbReference>
<dbReference type="GO" id="GO:0006260">
    <property type="term" value="P:DNA replication"/>
    <property type="evidence" value="ECO:0007669"/>
    <property type="project" value="InterPro"/>
</dbReference>
<protein>
    <recommendedName>
        <fullName evidence="5">OB domain-containing protein</fullName>
    </recommendedName>
</protein>
<dbReference type="AlphaFoldDB" id="A0A1F4XP34"/>
<organism evidence="3 4">
    <name type="scientific">Candidatus Abawacabacteria bacterium RIFCSPHIGHO2_01_FULL_46_8</name>
    <dbReference type="NCBI Taxonomy" id="1817815"/>
    <lineage>
        <taxon>Bacteria</taxon>
        <taxon>Candidatus Abawacaibacteriota</taxon>
    </lineage>
</organism>
<comment type="caution">
    <text evidence="3">The sequence shown here is derived from an EMBL/GenBank/DDBJ whole genome shotgun (WGS) entry which is preliminary data.</text>
</comment>
<dbReference type="Pfam" id="PF01336">
    <property type="entry name" value="tRNA_anti-codon"/>
    <property type="match status" value="1"/>
</dbReference>
<dbReference type="GO" id="GO:0008408">
    <property type="term" value="F:3'-5' exonuclease activity"/>
    <property type="evidence" value="ECO:0007669"/>
    <property type="project" value="InterPro"/>
</dbReference>
<sequence length="307" mass="34087">MAEVIRARQAGEKFSSLANFLERVSFEFLNKKMMEALAMSGALDQLGERKQIINSIDRLTGYAKSKQAGAIGGQLDIFGLMDEKVAAEVTSLQLEPCAPATRAERLLWEKELLGMYVSENPLLALRRLYRGKSVSSKSLKQEDEGKRKRLVGILSNVKRITTKNGEEMAFAALEDLGGKIELVVFPRVYQEIKGVLAVNQPVHVRGKVSTRDAEIKLLVDVMERAYFSEDAPAAVAVPLSQSPTQIFAIQLPGDVSVDKLQQLKELLQQHQGDTECVIHLNKRKRIKVPFRVTKSAELEAKVAELVA</sequence>
<evidence type="ECO:0000313" key="3">
    <source>
        <dbReference type="EMBL" id="OGC82823.1"/>
    </source>
</evidence>
<dbReference type="Pfam" id="PF14579">
    <property type="entry name" value="HHH_6"/>
    <property type="match status" value="1"/>
</dbReference>
<dbReference type="PANTHER" id="PTHR32294:SF0">
    <property type="entry name" value="DNA POLYMERASE III SUBUNIT ALPHA"/>
    <property type="match status" value="1"/>
</dbReference>
<name>A0A1F4XP34_9BACT</name>
<dbReference type="InterPro" id="IPR004365">
    <property type="entry name" value="NA-bd_OB_tRNA"/>
</dbReference>
<dbReference type="GO" id="GO:0003676">
    <property type="term" value="F:nucleic acid binding"/>
    <property type="evidence" value="ECO:0007669"/>
    <property type="project" value="InterPro"/>
</dbReference>
<dbReference type="CDD" id="cd04485">
    <property type="entry name" value="DnaE_OBF"/>
    <property type="match status" value="1"/>
</dbReference>
<accession>A0A1F4XP34</accession>
<dbReference type="InterPro" id="IPR004805">
    <property type="entry name" value="DnaE2/DnaE/PolC"/>
</dbReference>
<dbReference type="Gene3D" id="2.40.50.140">
    <property type="entry name" value="Nucleic acid-binding proteins"/>
    <property type="match status" value="1"/>
</dbReference>
<evidence type="ECO:0000313" key="4">
    <source>
        <dbReference type="Proteomes" id="UP000177521"/>
    </source>
</evidence>
<proteinExistence type="predicted"/>
<evidence type="ECO:0008006" key="5">
    <source>
        <dbReference type="Google" id="ProtNLM"/>
    </source>
</evidence>
<dbReference type="PANTHER" id="PTHR32294">
    <property type="entry name" value="DNA POLYMERASE III SUBUNIT ALPHA"/>
    <property type="match status" value="1"/>
</dbReference>
<reference evidence="3 4" key="1">
    <citation type="journal article" date="2016" name="Nat. Commun.">
        <title>Thousands of microbial genomes shed light on interconnected biogeochemical processes in an aquifer system.</title>
        <authorList>
            <person name="Anantharaman K."/>
            <person name="Brown C.T."/>
            <person name="Hug L.A."/>
            <person name="Sharon I."/>
            <person name="Castelle C.J."/>
            <person name="Probst A.J."/>
            <person name="Thomas B.C."/>
            <person name="Singh A."/>
            <person name="Wilkins M.J."/>
            <person name="Karaoz U."/>
            <person name="Brodie E.L."/>
            <person name="Williams K.H."/>
            <person name="Hubbard S.S."/>
            <person name="Banfield J.F."/>
        </authorList>
    </citation>
    <scope>NUCLEOTIDE SEQUENCE [LARGE SCALE GENOMIC DNA]</scope>
</reference>
<gene>
    <name evidence="3" type="ORF">A2788_01375</name>
</gene>